<evidence type="ECO:0000313" key="2">
    <source>
        <dbReference type="Proteomes" id="UP000823771"/>
    </source>
</evidence>
<reference evidence="1" key="1">
    <citation type="submission" date="2020-10" db="EMBL/GenBank/DDBJ databases">
        <authorList>
            <person name="Gilroy R."/>
        </authorList>
    </citation>
    <scope>NUCLEOTIDE SEQUENCE</scope>
    <source>
        <strain evidence="1">2478</strain>
    </source>
</reference>
<organism evidence="1 2">
    <name type="scientific">Candidatus Cryptobacteroides excrementipullorum</name>
    <dbReference type="NCBI Taxonomy" id="2840761"/>
    <lineage>
        <taxon>Bacteria</taxon>
        <taxon>Pseudomonadati</taxon>
        <taxon>Bacteroidota</taxon>
        <taxon>Bacteroidia</taxon>
        <taxon>Bacteroidales</taxon>
        <taxon>Candidatus Cryptobacteroides</taxon>
    </lineage>
</organism>
<reference evidence="1" key="2">
    <citation type="journal article" date="2021" name="PeerJ">
        <title>Extensive microbial diversity within the chicken gut microbiome revealed by metagenomics and culture.</title>
        <authorList>
            <person name="Gilroy R."/>
            <person name="Ravi A."/>
            <person name="Getino M."/>
            <person name="Pursley I."/>
            <person name="Horton D.L."/>
            <person name="Alikhan N.F."/>
            <person name="Baker D."/>
            <person name="Gharbi K."/>
            <person name="Hall N."/>
            <person name="Watson M."/>
            <person name="Adriaenssens E.M."/>
            <person name="Foster-Nyarko E."/>
            <person name="Jarju S."/>
            <person name="Secka A."/>
            <person name="Antonio M."/>
            <person name="Oren A."/>
            <person name="Chaudhuri R.R."/>
            <person name="La Ragione R."/>
            <person name="Hildebrand F."/>
            <person name="Pallen M.J."/>
        </authorList>
    </citation>
    <scope>NUCLEOTIDE SEQUENCE</scope>
    <source>
        <strain evidence="1">2478</strain>
    </source>
</reference>
<protein>
    <submittedName>
        <fullName evidence="1">Uncharacterized protein</fullName>
    </submittedName>
</protein>
<sequence>MDNSHMDRQTLKSYFKKGRIPTEEQFAALIDSLHNIREDGCLKVTGSDGLILFPFQGGKTVATVYTEKPESPDAAPLWRIATGEGGTLEILNGKGDAVLVLGQEGIVTVPGEMKAGRYLSDKEEETSPEDDGVFRINADGHWHDLPVEYADNGRGSDGCRVYRICACWHHPRSGKYAECEAVASHSDGSRRRIKSARKHWWGWSGKIKLRWQLHDGHLYLQMRSRRTRRGAEFISCRIETVWDM</sequence>
<dbReference type="AlphaFoldDB" id="A0A9D9IW95"/>
<dbReference type="EMBL" id="JADILZ010000092">
    <property type="protein sequence ID" value="MBO8479141.1"/>
    <property type="molecule type" value="Genomic_DNA"/>
</dbReference>
<name>A0A9D9IW95_9BACT</name>
<evidence type="ECO:0000313" key="1">
    <source>
        <dbReference type="EMBL" id="MBO8479141.1"/>
    </source>
</evidence>
<dbReference type="Proteomes" id="UP000823771">
    <property type="component" value="Unassembled WGS sequence"/>
</dbReference>
<comment type="caution">
    <text evidence="1">The sequence shown here is derived from an EMBL/GenBank/DDBJ whole genome shotgun (WGS) entry which is preliminary data.</text>
</comment>
<proteinExistence type="predicted"/>
<gene>
    <name evidence="1" type="ORF">IAB80_09700</name>
</gene>
<accession>A0A9D9IW95</accession>